<dbReference type="AlphaFoldDB" id="A0AAW9RQA9"/>
<evidence type="ECO:0000313" key="5">
    <source>
        <dbReference type="Proteomes" id="UP001378188"/>
    </source>
</evidence>
<dbReference type="SUPFAM" id="SSF54631">
    <property type="entry name" value="CBS-domain pair"/>
    <property type="match status" value="1"/>
</dbReference>
<name>A0AAW9RQA9_9HYPH</name>
<dbReference type="Proteomes" id="UP001378188">
    <property type="component" value="Unassembled WGS sequence"/>
</dbReference>
<protein>
    <submittedName>
        <fullName evidence="4">CBS domain-containing protein</fullName>
    </submittedName>
</protein>
<dbReference type="PROSITE" id="PS51371">
    <property type="entry name" value="CBS"/>
    <property type="match status" value="2"/>
</dbReference>
<dbReference type="InterPro" id="IPR046342">
    <property type="entry name" value="CBS_dom_sf"/>
</dbReference>
<dbReference type="PANTHER" id="PTHR43080">
    <property type="entry name" value="CBS DOMAIN-CONTAINING PROTEIN CBSX3, MITOCHONDRIAL"/>
    <property type="match status" value="1"/>
</dbReference>
<feature type="domain" description="CBS" evidence="3">
    <location>
        <begin position="76"/>
        <end position="132"/>
    </location>
</feature>
<evidence type="ECO:0000259" key="3">
    <source>
        <dbReference type="PROSITE" id="PS51371"/>
    </source>
</evidence>
<evidence type="ECO:0000256" key="2">
    <source>
        <dbReference type="PROSITE-ProRule" id="PRU00703"/>
    </source>
</evidence>
<sequence length="142" mass="15247">MNVAVILTRKGRDVVTTTPDTTMAAACELLETKGIGAVVVSHGGDRVDGIFSERDFVRAIARQGAAALDQPVSEHMTSRVETCGPDDSVAMLMRRMTDGKFRHMPVVESGRLVGIISIGDVVKERIAEAEAEASAMREYITA</sequence>
<dbReference type="InterPro" id="IPR044725">
    <property type="entry name" value="CBSX3_CBS_dom"/>
</dbReference>
<dbReference type="Gene3D" id="3.10.580.10">
    <property type="entry name" value="CBS-domain"/>
    <property type="match status" value="1"/>
</dbReference>
<comment type="caution">
    <text evidence="4">The sequence shown here is derived from an EMBL/GenBank/DDBJ whole genome shotgun (WGS) entry which is preliminary data.</text>
</comment>
<dbReference type="InterPro" id="IPR000644">
    <property type="entry name" value="CBS_dom"/>
</dbReference>
<dbReference type="Pfam" id="PF00571">
    <property type="entry name" value="CBS"/>
    <property type="match status" value="2"/>
</dbReference>
<proteinExistence type="predicted"/>
<keyword evidence="5" id="KW-1185">Reference proteome</keyword>
<dbReference type="RefSeq" id="WP_340332230.1">
    <property type="nucleotide sequence ID" value="NZ_JAZHOF010000012.1"/>
</dbReference>
<feature type="domain" description="CBS" evidence="3">
    <location>
        <begin position="7"/>
        <end position="68"/>
    </location>
</feature>
<gene>
    <name evidence="4" type="ORF">V3328_23840</name>
</gene>
<dbReference type="CDD" id="cd04623">
    <property type="entry name" value="CBS_pair_bac_euk"/>
    <property type="match status" value="1"/>
</dbReference>
<dbReference type="PANTHER" id="PTHR43080:SF2">
    <property type="entry name" value="CBS DOMAIN-CONTAINING PROTEIN"/>
    <property type="match status" value="1"/>
</dbReference>
<dbReference type="SMART" id="SM00116">
    <property type="entry name" value="CBS"/>
    <property type="match status" value="2"/>
</dbReference>
<accession>A0AAW9RQA9</accession>
<evidence type="ECO:0000256" key="1">
    <source>
        <dbReference type="ARBA" id="ARBA00023122"/>
    </source>
</evidence>
<evidence type="ECO:0000313" key="4">
    <source>
        <dbReference type="EMBL" id="MEJ8574532.1"/>
    </source>
</evidence>
<reference evidence="4 5" key="1">
    <citation type="submission" date="2024-02" db="EMBL/GenBank/DDBJ databases">
        <title>Genome analysis and characterization of Microbaculum marinisediminis sp. nov., isolated from marine sediment.</title>
        <authorList>
            <person name="Du Z.-J."/>
            <person name="Ye Y.-Q."/>
            <person name="Zhang Z.-R."/>
            <person name="Yuan S.-M."/>
            <person name="Zhang X.-Y."/>
        </authorList>
    </citation>
    <scope>NUCLEOTIDE SEQUENCE [LARGE SCALE GENOMIC DNA]</scope>
    <source>
        <strain evidence="4 5">SDUM1044001</strain>
    </source>
</reference>
<organism evidence="4 5">
    <name type="scientific">Microbaculum marinum</name>
    <dbReference type="NCBI Taxonomy" id="1764581"/>
    <lineage>
        <taxon>Bacteria</taxon>
        <taxon>Pseudomonadati</taxon>
        <taxon>Pseudomonadota</taxon>
        <taxon>Alphaproteobacteria</taxon>
        <taxon>Hyphomicrobiales</taxon>
        <taxon>Tepidamorphaceae</taxon>
        <taxon>Microbaculum</taxon>
    </lineage>
</organism>
<keyword evidence="1 2" id="KW-0129">CBS domain</keyword>
<dbReference type="EMBL" id="JAZHOF010000012">
    <property type="protein sequence ID" value="MEJ8574532.1"/>
    <property type="molecule type" value="Genomic_DNA"/>
</dbReference>
<dbReference type="InterPro" id="IPR051257">
    <property type="entry name" value="Diverse_CBS-Domain"/>
</dbReference>